<proteinExistence type="predicted"/>
<sequence length="423" mass="44935">MTPRRHPVAGRRQPHPAAGRPRYRRPGFLAGAVAAVSLLVAVIALWPAFGSYLALDSSLSVAKVAVADRQAEYSARDVEAGTATDGKADVATLDITLANAGQRAGVVNRVELRVHNVWAPACGGGGGLTTSVRYDFLLPGDIAGLPKPHPLSRTAPQFQVEGLKNDVLGISVGPEHLGELAWNWLVDFSVTLHQNDGPPLDAGRAVLMDRDRLDDVLNLVGTFDHYGDANMIATNKECAYRAVRTLDTALAVPTDRKSPAIQELRDGLAELGYAPGAPAPTTSAAPSGPMDSIPLSTPAAPTPSAAPGSPPDQRRWVAQLASLPGETTPAERERARADHQHRLGAEVKVLESSRYPSLVPGYWVLYQPGPFPDGSAALAFCHDRGFRTESSCVGRYLGTSPEQRVLTCPFSANGSRRNCYGPV</sequence>
<name>A0ABS5AAY1_9PSEU</name>
<keyword evidence="2" id="KW-0472">Membrane</keyword>
<gene>
    <name evidence="3" type="ORF">JOF53_002601</name>
</gene>
<feature type="region of interest" description="Disordered" evidence="1">
    <location>
        <begin position="273"/>
        <end position="313"/>
    </location>
</feature>
<evidence type="ECO:0000256" key="1">
    <source>
        <dbReference type="SAM" id="MobiDB-lite"/>
    </source>
</evidence>
<evidence type="ECO:0000313" key="4">
    <source>
        <dbReference type="Proteomes" id="UP001519363"/>
    </source>
</evidence>
<evidence type="ECO:0000256" key="2">
    <source>
        <dbReference type="SAM" id="Phobius"/>
    </source>
</evidence>
<feature type="compositionally biased region" description="Low complexity" evidence="1">
    <location>
        <begin position="274"/>
        <end position="307"/>
    </location>
</feature>
<evidence type="ECO:0008006" key="5">
    <source>
        <dbReference type="Google" id="ProtNLM"/>
    </source>
</evidence>
<keyword evidence="2" id="KW-1133">Transmembrane helix</keyword>
<dbReference type="Proteomes" id="UP001519363">
    <property type="component" value="Unassembled WGS sequence"/>
</dbReference>
<evidence type="ECO:0000313" key="3">
    <source>
        <dbReference type="EMBL" id="MBP2473729.1"/>
    </source>
</evidence>
<comment type="caution">
    <text evidence="3">The sequence shown here is derived from an EMBL/GenBank/DDBJ whole genome shotgun (WGS) entry which is preliminary data.</text>
</comment>
<accession>A0ABS5AAY1</accession>
<protein>
    <recommendedName>
        <fullName evidence="5">DUF4352 domain-containing protein</fullName>
    </recommendedName>
</protein>
<dbReference type="EMBL" id="JAGIOO010000001">
    <property type="protein sequence ID" value="MBP2473729.1"/>
    <property type="molecule type" value="Genomic_DNA"/>
</dbReference>
<reference evidence="3 4" key="1">
    <citation type="submission" date="2021-03" db="EMBL/GenBank/DDBJ databases">
        <title>Sequencing the genomes of 1000 actinobacteria strains.</title>
        <authorList>
            <person name="Klenk H.-P."/>
        </authorList>
    </citation>
    <scope>NUCLEOTIDE SEQUENCE [LARGE SCALE GENOMIC DNA]</scope>
    <source>
        <strain evidence="3 4">DSM 44580</strain>
    </source>
</reference>
<feature type="compositionally biased region" description="Basic residues" evidence="1">
    <location>
        <begin position="1"/>
        <end position="14"/>
    </location>
</feature>
<feature type="transmembrane region" description="Helical" evidence="2">
    <location>
        <begin position="28"/>
        <end position="49"/>
    </location>
</feature>
<feature type="region of interest" description="Disordered" evidence="1">
    <location>
        <begin position="1"/>
        <end position="22"/>
    </location>
</feature>
<keyword evidence="4" id="KW-1185">Reference proteome</keyword>
<organism evidence="3 4">
    <name type="scientific">Crossiella equi</name>
    <dbReference type="NCBI Taxonomy" id="130796"/>
    <lineage>
        <taxon>Bacteria</taxon>
        <taxon>Bacillati</taxon>
        <taxon>Actinomycetota</taxon>
        <taxon>Actinomycetes</taxon>
        <taxon>Pseudonocardiales</taxon>
        <taxon>Pseudonocardiaceae</taxon>
        <taxon>Crossiella</taxon>
    </lineage>
</organism>
<keyword evidence="2" id="KW-0812">Transmembrane</keyword>
<dbReference type="RefSeq" id="WP_209706860.1">
    <property type="nucleotide sequence ID" value="NZ_JAGIOO010000001.1"/>
</dbReference>